<accession>A0AAT9JZV4</accession>
<evidence type="ECO:0000256" key="3">
    <source>
        <dbReference type="ARBA" id="ARBA00012572"/>
    </source>
</evidence>
<comment type="pathway">
    <text evidence="2 9">Amino-acid biosynthesis; L-tryptophan biosynthesis; L-tryptophan from chorismate: step 3/5.</text>
</comment>
<evidence type="ECO:0000259" key="10">
    <source>
        <dbReference type="Pfam" id="PF00697"/>
    </source>
</evidence>
<dbReference type="InterPro" id="IPR001240">
    <property type="entry name" value="PRAI_dom"/>
</dbReference>
<dbReference type="InterPro" id="IPR011060">
    <property type="entry name" value="RibuloseP-bd_barrel"/>
</dbReference>
<evidence type="ECO:0000256" key="5">
    <source>
        <dbReference type="ARBA" id="ARBA00022605"/>
    </source>
</evidence>
<dbReference type="GO" id="GO:0000162">
    <property type="term" value="P:L-tryptophan biosynthetic process"/>
    <property type="evidence" value="ECO:0007669"/>
    <property type="project" value="UniProtKB-UniRule"/>
</dbReference>
<evidence type="ECO:0000256" key="6">
    <source>
        <dbReference type="ARBA" id="ARBA00022822"/>
    </source>
</evidence>
<comment type="similarity">
    <text evidence="9">Belongs to the TrpF family.</text>
</comment>
<dbReference type="PANTHER" id="PTHR42894:SF1">
    <property type="entry name" value="N-(5'-PHOSPHORIBOSYL)ANTHRANILATE ISOMERASE"/>
    <property type="match status" value="1"/>
</dbReference>
<evidence type="ECO:0000256" key="4">
    <source>
        <dbReference type="ARBA" id="ARBA00022272"/>
    </source>
</evidence>
<dbReference type="EMBL" id="CP034671">
    <property type="protein sequence ID" value="QFZ92966.2"/>
    <property type="molecule type" value="Genomic_DNA"/>
</dbReference>
<dbReference type="AlphaFoldDB" id="A0AAT9JZV4"/>
<evidence type="ECO:0000256" key="1">
    <source>
        <dbReference type="ARBA" id="ARBA00001164"/>
    </source>
</evidence>
<dbReference type="Pfam" id="PF00697">
    <property type="entry name" value="PRAI"/>
    <property type="match status" value="1"/>
</dbReference>
<dbReference type="InterPro" id="IPR044643">
    <property type="entry name" value="TrpF_fam"/>
</dbReference>
<dbReference type="RefSeq" id="WP_208678141.1">
    <property type="nucleotide sequence ID" value="NZ_CP034671.2"/>
</dbReference>
<keyword evidence="6 9" id="KW-0822">Tryptophan biosynthesis</keyword>
<comment type="catalytic activity">
    <reaction evidence="1 9">
        <text>N-(5-phospho-beta-D-ribosyl)anthranilate = 1-(2-carboxyphenylamino)-1-deoxy-D-ribulose 5-phosphate</text>
        <dbReference type="Rhea" id="RHEA:21540"/>
        <dbReference type="ChEBI" id="CHEBI:18277"/>
        <dbReference type="ChEBI" id="CHEBI:58613"/>
        <dbReference type="EC" id="5.3.1.24"/>
    </reaction>
</comment>
<dbReference type="InterPro" id="IPR013785">
    <property type="entry name" value="Aldolase_TIM"/>
</dbReference>
<keyword evidence="8 9" id="KW-0413">Isomerase</keyword>
<dbReference type="PANTHER" id="PTHR42894">
    <property type="entry name" value="N-(5'-PHOSPHORIBOSYL)ANTHRANILATE ISOMERASE"/>
    <property type="match status" value="1"/>
</dbReference>
<dbReference type="SUPFAM" id="SSF51366">
    <property type="entry name" value="Ribulose-phoshate binding barrel"/>
    <property type="match status" value="1"/>
</dbReference>
<dbReference type="NCBIfam" id="NF002298">
    <property type="entry name" value="PRK01222.1-4"/>
    <property type="match status" value="1"/>
</dbReference>
<evidence type="ECO:0000256" key="7">
    <source>
        <dbReference type="ARBA" id="ARBA00023141"/>
    </source>
</evidence>
<evidence type="ECO:0000313" key="11">
    <source>
        <dbReference type="EMBL" id="QFZ92966.2"/>
    </source>
</evidence>
<gene>
    <name evidence="9" type="primary">trpF</name>
    <name evidence="11" type="ORF">EKO22_12145</name>
</gene>
<protein>
    <recommendedName>
        <fullName evidence="4 9">N-(5'-phosphoribosyl)anthranilate isomerase</fullName>
        <shortName evidence="9">PRAI</shortName>
        <ecNumber evidence="3 9">5.3.1.24</ecNumber>
    </recommendedName>
</protein>
<keyword evidence="5 9" id="KW-0028">Amino-acid biosynthesis</keyword>
<organism evidence="11">
    <name type="scientific">Synechococcus elongatus PCC 11802</name>
    <dbReference type="NCBI Taxonomy" id="2283154"/>
    <lineage>
        <taxon>Bacteria</taxon>
        <taxon>Bacillati</taxon>
        <taxon>Cyanobacteriota</taxon>
        <taxon>Cyanophyceae</taxon>
        <taxon>Synechococcales</taxon>
        <taxon>Synechococcaceae</taxon>
        <taxon>Synechococcus</taxon>
    </lineage>
</organism>
<reference evidence="11" key="1">
    <citation type="submission" date="2024-01" db="EMBL/GenBank/DDBJ databases">
        <title>Synechococcus elongatus PCC 11802, a close yet different native of Synechococcus elongatus PCC 11801.</title>
        <authorList>
            <person name="Jaiswal D."/>
            <person name="Sengupta A."/>
            <person name="Sengupta S."/>
            <person name="Pakrasi H.B."/>
            <person name="Wangikar P."/>
        </authorList>
    </citation>
    <scope>NUCLEOTIDE SEQUENCE</scope>
    <source>
        <strain evidence="11">PCC 11802</strain>
    </source>
</reference>
<dbReference type="Gene3D" id="3.20.20.70">
    <property type="entry name" value="Aldolase class I"/>
    <property type="match status" value="1"/>
</dbReference>
<sequence length="216" mass="23024">MGLRIKICGLRDPQQAVAIADLGATAIGFIAVEQSPRYVSPAQVAQLTQALQATHPTVDRVGVFADATQAQLEAYVTAGITSIQLHGSETQSDCQCWRDRFPELEMIKALRIRSKADLALAETFAECVDTLLLDAYHPQMLGGTGATLDWQSLQAFHPPRPWLLAGGLTPENVSTALSQLQPAGIDLSSGVERSPGDKDLEKVATLFAALSATGIT</sequence>
<evidence type="ECO:0000256" key="9">
    <source>
        <dbReference type="HAMAP-Rule" id="MF_00135"/>
    </source>
</evidence>
<proteinExistence type="inferred from homology"/>
<dbReference type="GO" id="GO:0004640">
    <property type="term" value="F:phosphoribosylanthranilate isomerase activity"/>
    <property type="evidence" value="ECO:0007669"/>
    <property type="project" value="UniProtKB-UniRule"/>
</dbReference>
<name>A0AAT9JZV4_SYNEL</name>
<dbReference type="HAMAP" id="MF_00135">
    <property type="entry name" value="PRAI"/>
    <property type="match status" value="1"/>
</dbReference>
<dbReference type="EC" id="5.3.1.24" evidence="3 9"/>
<feature type="domain" description="N-(5'phosphoribosyl) anthranilate isomerase (PRAI)" evidence="10">
    <location>
        <begin position="5"/>
        <end position="207"/>
    </location>
</feature>
<dbReference type="CDD" id="cd00405">
    <property type="entry name" value="PRAI"/>
    <property type="match status" value="1"/>
</dbReference>
<evidence type="ECO:0000256" key="8">
    <source>
        <dbReference type="ARBA" id="ARBA00023235"/>
    </source>
</evidence>
<evidence type="ECO:0000256" key="2">
    <source>
        <dbReference type="ARBA" id="ARBA00004664"/>
    </source>
</evidence>
<keyword evidence="7 9" id="KW-0057">Aromatic amino acid biosynthesis</keyword>